<dbReference type="EMBL" id="FOKA01000006">
    <property type="protein sequence ID" value="SFB05482.1"/>
    <property type="molecule type" value="Genomic_DNA"/>
</dbReference>
<feature type="region of interest" description="Disordered" evidence="1">
    <location>
        <begin position="154"/>
        <end position="247"/>
    </location>
</feature>
<accession>A0A1I0XWU3</accession>
<feature type="compositionally biased region" description="Low complexity" evidence="1">
    <location>
        <begin position="211"/>
        <end position="227"/>
    </location>
</feature>
<dbReference type="RefSeq" id="WP_139224363.1">
    <property type="nucleotide sequence ID" value="NZ_BONM01000006.1"/>
</dbReference>
<evidence type="ECO:0000313" key="3">
    <source>
        <dbReference type="Proteomes" id="UP000199012"/>
    </source>
</evidence>
<evidence type="ECO:0000256" key="1">
    <source>
        <dbReference type="SAM" id="MobiDB-lite"/>
    </source>
</evidence>
<feature type="compositionally biased region" description="Low complexity" evidence="1">
    <location>
        <begin position="177"/>
        <end position="197"/>
    </location>
</feature>
<evidence type="ECO:0000313" key="2">
    <source>
        <dbReference type="EMBL" id="SFB05482.1"/>
    </source>
</evidence>
<dbReference type="Proteomes" id="UP000199012">
    <property type="component" value="Unassembled WGS sequence"/>
</dbReference>
<dbReference type="OrthoDB" id="9890941at2"/>
<evidence type="ECO:0008006" key="4">
    <source>
        <dbReference type="Google" id="ProtNLM"/>
    </source>
</evidence>
<dbReference type="STRING" id="988821.SAMN05421867_10634"/>
<organism evidence="2 3">
    <name type="scientific">Cellulomonas marina</name>
    <dbReference type="NCBI Taxonomy" id="988821"/>
    <lineage>
        <taxon>Bacteria</taxon>
        <taxon>Bacillati</taxon>
        <taxon>Actinomycetota</taxon>
        <taxon>Actinomycetes</taxon>
        <taxon>Micrococcales</taxon>
        <taxon>Cellulomonadaceae</taxon>
        <taxon>Cellulomonas</taxon>
    </lineage>
</organism>
<sequence>MTMDDLHGAPVPTRRLEGWTVLHGPRVAELPGAAAECIVVGPGGVVVVVSATGGGPFAARRLDAARGAVQRAGSVITSLLDARFRHLVRVAVCVPDERSPHELYPLVGGTRGVAVVGTHELPGILHALPARLGPDEVRAVTDALVRALVRRPDGPMLSTADLPHRMHAQARRERAALARSDAGAGTGTAGPASSTRTPDPATDQAAERSADATPTTDATPTLPVLPTQRSRSAVGRFLAPLRRAAGR</sequence>
<protein>
    <recommendedName>
        <fullName evidence="4">NERD domain-containing protein</fullName>
    </recommendedName>
</protein>
<name>A0A1I0XWU3_9CELL</name>
<gene>
    <name evidence="2" type="ORF">SAMN05421867_10634</name>
</gene>
<dbReference type="AlphaFoldDB" id="A0A1I0XWU3"/>
<keyword evidence="3" id="KW-1185">Reference proteome</keyword>
<reference evidence="2 3" key="1">
    <citation type="submission" date="2016-10" db="EMBL/GenBank/DDBJ databases">
        <authorList>
            <person name="de Groot N.N."/>
        </authorList>
    </citation>
    <scope>NUCLEOTIDE SEQUENCE [LARGE SCALE GENOMIC DNA]</scope>
    <source>
        <strain evidence="2 3">CGMCC 4.6945</strain>
    </source>
</reference>
<proteinExistence type="predicted"/>